<dbReference type="PANTHER" id="PTHR43133">
    <property type="entry name" value="RNA POLYMERASE ECF-TYPE SIGMA FACTO"/>
    <property type="match status" value="1"/>
</dbReference>
<dbReference type="Gene3D" id="1.10.10.10">
    <property type="entry name" value="Winged helix-like DNA-binding domain superfamily/Winged helix DNA-binding domain"/>
    <property type="match status" value="1"/>
</dbReference>
<dbReference type="InterPro" id="IPR014284">
    <property type="entry name" value="RNA_pol_sigma-70_dom"/>
</dbReference>
<dbReference type="InterPro" id="IPR007627">
    <property type="entry name" value="RNA_pol_sigma70_r2"/>
</dbReference>
<dbReference type="NCBIfam" id="TIGR02937">
    <property type="entry name" value="sigma70-ECF"/>
    <property type="match status" value="1"/>
</dbReference>
<evidence type="ECO:0000256" key="3">
    <source>
        <dbReference type="ARBA" id="ARBA00023082"/>
    </source>
</evidence>
<dbReference type="InterPro" id="IPR036388">
    <property type="entry name" value="WH-like_DNA-bd_sf"/>
</dbReference>
<gene>
    <name evidence="8" type="ORF">ACFSGI_11730</name>
</gene>
<keyword evidence="5" id="KW-0804">Transcription</keyword>
<evidence type="ECO:0000256" key="4">
    <source>
        <dbReference type="ARBA" id="ARBA00023125"/>
    </source>
</evidence>
<comment type="similarity">
    <text evidence="1">Belongs to the sigma-70 factor family. ECF subfamily.</text>
</comment>
<sequence>MTLVHISHHRADGSEKPIYQTEEYGSQKLLSLYKYCLSLTGHVADAEDLMQETCLKIFSACQQGLTFSQQEAYMIRTARNTWVDTMRRRNYFNDYIDQQALLLHEYESSAPPCPQDIELAVQQLTHLLSPWQQAVFMLRDLFGYSAAETAQWLETTEGAVKAALYRARTLLAKNVNNNDESIQLSEDAELLMVLHHYVHALYTGDADKIVQLTLMRMNKATQHVHAVATNLLPSQVTYDHHSSPPVISNTVHSFALYHKQSYKSPFLQIGKAA</sequence>
<evidence type="ECO:0000256" key="2">
    <source>
        <dbReference type="ARBA" id="ARBA00023015"/>
    </source>
</evidence>
<dbReference type="Pfam" id="PF08281">
    <property type="entry name" value="Sigma70_r4_2"/>
    <property type="match status" value="1"/>
</dbReference>
<dbReference type="InterPro" id="IPR013324">
    <property type="entry name" value="RNA_pol_sigma_r3/r4-like"/>
</dbReference>
<keyword evidence="2" id="KW-0805">Transcription regulation</keyword>
<dbReference type="RefSeq" id="WP_204824307.1">
    <property type="nucleotide sequence ID" value="NZ_JBHUGF010000010.1"/>
</dbReference>
<accession>A0ABW4UW54</accession>
<feature type="domain" description="RNA polymerase sigma-70 region 2" evidence="6">
    <location>
        <begin position="32"/>
        <end position="90"/>
    </location>
</feature>
<dbReference type="EMBL" id="JBHUGF010000010">
    <property type="protein sequence ID" value="MFD1990630.1"/>
    <property type="molecule type" value="Genomic_DNA"/>
</dbReference>
<comment type="caution">
    <text evidence="8">The sequence shown here is derived from an EMBL/GenBank/DDBJ whole genome shotgun (WGS) entry which is preliminary data.</text>
</comment>
<evidence type="ECO:0000313" key="8">
    <source>
        <dbReference type="EMBL" id="MFD1990630.1"/>
    </source>
</evidence>
<keyword evidence="9" id="KW-1185">Reference proteome</keyword>
<dbReference type="Proteomes" id="UP001597403">
    <property type="component" value="Unassembled WGS sequence"/>
</dbReference>
<dbReference type="Pfam" id="PF04542">
    <property type="entry name" value="Sigma70_r2"/>
    <property type="match status" value="1"/>
</dbReference>
<dbReference type="PANTHER" id="PTHR43133:SF8">
    <property type="entry name" value="RNA POLYMERASE SIGMA FACTOR HI_1459-RELATED"/>
    <property type="match status" value="1"/>
</dbReference>
<evidence type="ECO:0000313" key="9">
    <source>
        <dbReference type="Proteomes" id="UP001597403"/>
    </source>
</evidence>
<dbReference type="SUPFAM" id="SSF88659">
    <property type="entry name" value="Sigma3 and sigma4 domains of RNA polymerase sigma factors"/>
    <property type="match status" value="1"/>
</dbReference>
<evidence type="ECO:0000256" key="1">
    <source>
        <dbReference type="ARBA" id="ARBA00010641"/>
    </source>
</evidence>
<evidence type="ECO:0000259" key="7">
    <source>
        <dbReference type="Pfam" id="PF08281"/>
    </source>
</evidence>
<evidence type="ECO:0000256" key="5">
    <source>
        <dbReference type="ARBA" id="ARBA00023163"/>
    </source>
</evidence>
<keyword evidence="3" id="KW-0731">Sigma factor</keyword>
<dbReference type="SUPFAM" id="SSF88946">
    <property type="entry name" value="Sigma2 domain of RNA polymerase sigma factors"/>
    <property type="match status" value="1"/>
</dbReference>
<dbReference type="InterPro" id="IPR013249">
    <property type="entry name" value="RNA_pol_sigma70_r4_t2"/>
</dbReference>
<dbReference type="InterPro" id="IPR013325">
    <property type="entry name" value="RNA_pol_sigma_r2"/>
</dbReference>
<name>A0ABW4UW54_9BACL</name>
<reference evidence="9" key="1">
    <citation type="journal article" date="2019" name="Int. J. Syst. Evol. Microbiol.">
        <title>The Global Catalogue of Microorganisms (GCM) 10K type strain sequencing project: providing services to taxonomists for standard genome sequencing and annotation.</title>
        <authorList>
            <consortium name="The Broad Institute Genomics Platform"/>
            <consortium name="The Broad Institute Genome Sequencing Center for Infectious Disease"/>
            <person name="Wu L."/>
            <person name="Ma J."/>
        </authorList>
    </citation>
    <scope>NUCLEOTIDE SEQUENCE [LARGE SCALE GENOMIC DNA]</scope>
    <source>
        <strain evidence="9">CGMCC 1.15067</strain>
    </source>
</reference>
<feature type="domain" description="RNA polymerase sigma factor 70 region 4 type 2" evidence="7">
    <location>
        <begin position="120"/>
        <end position="170"/>
    </location>
</feature>
<organism evidence="8 9">
    <name type="scientific">Paenibacillus nicotianae</name>
    <dbReference type="NCBI Taxonomy" id="1526551"/>
    <lineage>
        <taxon>Bacteria</taxon>
        <taxon>Bacillati</taxon>
        <taxon>Bacillota</taxon>
        <taxon>Bacilli</taxon>
        <taxon>Bacillales</taxon>
        <taxon>Paenibacillaceae</taxon>
        <taxon>Paenibacillus</taxon>
    </lineage>
</organism>
<keyword evidence="4" id="KW-0238">DNA-binding</keyword>
<dbReference type="InterPro" id="IPR039425">
    <property type="entry name" value="RNA_pol_sigma-70-like"/>
</dbReference>
<evidence type="ECO:0000259" key="6">
    <source>
        <dbReference type="Pfam" id="PF04542"/>
    </source>
</evidence>
<protein>
    <submittedName>
        <fullName evidence="8">RNA polymerase sigma factor</fullName>
    </submittedName>
</protein>
<proteinExistence type="inferred from homology"/>
<dbReference type="Gene3D" id="1.10.1740.10">
    <property type="match status" value="1"/>
</dbReference>